<dbReference type="STRING" id="1068978.AMETH_0295"/>
<dbReference type="KEGG" id="amq:AMETH_0295"/>
<organism evidence="1 2">
    <name type="scientific">Amycolatopsis methanolica 239</name>
    <dbReference type="NCBI Taxonomy" id="1068978"/>
    <lineage>
        <taxon>Bacteria</taxon>
        <taxon>Bacillati</taxon>
        <taxon>Actinomycetota</taxon>
        <taxon>Actinomycetes</taxon>
        <taxon>Pseudonocardiales</taxon>
        <taxon>Pseudonocardiaceae</taxon>
        <taxon>Amycolatopsis</taxon>
        <taxon>Amycolatopsis methanolica group</taxon>
    </lineage>
</organism>
<keyword evidence="2" id="KW-1185">Reference proteome</keyword>
<dbReference type="AlphaFoldDB" id="A0A076MRG2"/>
<dbReference type="RefSeq" id="WP_267283467.1">
    <property type="nucleotide sequence ID" value="NZ_AQUL01000001.1"/>
</dbReference>
<protein>
    <submittedName>
        <fullName evidence="1">Uncharacterized protein</fullName>
    </submittedName>
</protein>
<evidence type="ECO:0000313" key="1">
    <source>
        <dbReference type="EMBL" id="AIJ20387.1"/>
    </source>
</evidence>
<dbReference type="Proteomes" id="UP000062973">
    <property type="component" value="Chromosome"/>
</dbReference>
<proteinExistence type="predicted"/>
<sequence>MTSASSRSPLVDAVRTDLPSLLRKHVAAHPEQVFVESFDGTT</sequence>
<reference evidence="1 2" key="1">
    <citation type="submission" date="2014-07" db="EMBL/GenBank/DDBJ databases">
        <title>Whole Genome Sequence of the Amycolatopsis methanolica 239.</title>
        <authorList>
            <person name="Tang B."/>
        </authorList>
    </citation>
    <scope>NUCLEOTIDE SEQUENCE [LARGE SCALE GENOMIC DNA]</scope>
    <source>
        <strain evidence="1 2">239</strain>
    </source>
</reference>
<accession>A0A076MRG2</accession>
<gene>
    <name evidence="1" type="ORF">AMETH_0295</name>
</gene>
<dbReference type="EMBL" id="CP009110">
    <property type="protein sequence ID" value="AIJ20387.1"/>
    <property type="molecule type" value="Genomic_DNA"/>
</dbReference>
<dbReference type="PATRIC" id="fig|1068978.7.peg.317"/>
<dbReference type="HOGENOM" id="CLU_3246288_0_0_11"/>
<evidence type="ECO:0000313" key="2">
    <source>
        <dbReference type="Proteomes" id="UP000062973"/>
    </source>
</evidence>
<name>A0A076MRG2_AMYME</name>